<dbReference type="EMBL" id="JAEKNR010000065">
    <property type="protein sequence ID" value="MBJ7597522.1"/>
    <property type="molecule type" value="Genomic_DNA"/>
</dbReference>
<evidence type="ECO:0000256" key="1">
    <source>
        <dbReference type="ARBA" id="ARBA00010641"/>
    </source>
</evidence>
<dbReference type="Gene3D" id="1.10.1740.10">
    <property type="match status" value="1"/>
</dbReference>
<dbReference type="InterPro" id="IPR014284">
    <property type="entry name" value="RNA_pol_sigma-70_dom"/>
</dbReference>
<dbReference type="GO" id="GO:0016987">
    <property type="term" value="F:sigma factor activity"/>
    <property type="evidence" value="ECO:0007669"/>
    <property type="project" value="UniProtKB-KW"/>
</dbReference>
<dbReference type="InterPro" id="IPR039425">
    <property type="entry name" value="RNA_pol_sigma-70-like"/>
</dbReference>
<comment type="similarity">
    <text evidence="1">Belongs to the sigma-70 factor family. ECF subfamily.</text>
</comment>
<evidence type="ECO:0000256" key="3">
    <source>
        <dbReference type="ARBA" id="ARBA00023082"/>
    </source>
</evidence>
<keyword evidence="9" id="KW-1185">Reference proteome</keyword>
<evidence type="ECO:0000313" key="8">
    <source>
        <dbReference type="EMBL" id="MBJ7597522.1"/>
    </source>
</evidence>
<dbReference type="InterPro" id="IPR036388">
    <property type="entry name" value="WH-like_DNA-bd_sf"/>
</dbReference>
<feature type="region of interest" description="Disordered" evidence="6">
    <location>
        <begin position="236"/>
        <end position="261"/>
    </location>
</feature>
<dbReference type="SUPFAM" id="SSF88659">
    <property type="entry name" value="Sigma3 and sigma4 domains of RNA polymerase sigma factors"/>
    <property type="match status" value="1"/>
</dbReference>
<dbReference type="InterPro" id="IPR007627">
    <property type="entry name" value="RNA_pol_sigma70_r2"/>
</dbReference>
<dbReference type="GO" id="GO:0006352">
    <property type="term" value="P:DNA-templated transcription initiation"/>
    <property type="evidence" value="ECO:0007669"/>
    <property type="project" value="InterPro"/>
</dbReference>
<organism evidence="8 9">
    <name type="scientific">Candidatus Nephthysia bennettiae</name>
    <dbReference type="NCBI Taxonomy" id="3127016"/>
    <lineage>
        <taxon>Bacteria</taxon>
        <taxon>Bacillati</taxon>
        <taxon>Candidatus Dormiibacterota</taxon>
        <taxon>Candidatus Dormibacteria</taxon>
        <taxon>Candidatus Dormibacterales</taxon>
        <taxon>Candidatus Dormibacteraceae</taxon>
        <taxon>Candidatus Nephthysia</taxon>
    </lineage>
</organism>
<dbReference type="GO" id="GO:0003677">
    <property type="term" value="F:DNA binding"/>
    <property type="evidence" value="ECO:0007669"/>
    <property type="project" value="UniProtKB-KW"/>
</dbReference>
<feature type="compositionally biased region" description="Low complexity" evidence="6">
    <location>
        <begin position="328"/>
        <end position="338"/>
    </location>
</feature>
<dbReference type="Gene3D" id="1.10.10.10">
    <property type="entry name" value="Winged helix-like DNA-binding domain superfamily/Winged helix DNA-binding domain"/>
    <property type="match status" value="1"/>
</dbReference>
<dbReference type="Pfam" id="PF04542">
    <property type="entry name" value="Sigma70_r2"/>
    <property type="match status" value="1"/>
</dbReference>
<evidence type="ECO:0000256" key="4">
    <source>
        <dbReference type="ARBA" id="ARBA00023125"/>
    </source>
</evidence>
<dbReference type="PANTHER" id="PTHR43133">
    <property type="entry name" value="RNA POLYMERASE ECF-TYPE SIGMA FACTO"/>
    <property type="match status" value="1"/>
</dbReference>
<reference evidence="8" key="1">
    <citation type="submission" date="2020-10" db="EMBL/GenBank/DDBJ databases">
        <title>Ca. Dormibacterota MAGs.</title>
        <authorList>
            <person name="Montgomery K."/>
        </authorList>
    </citation>
    <scope>NUCLEOTIDE SEQUENCE [LARGE SCALE GENOMIC DNA]</scope>
    <source>
        <strain evidence="8">SC8812_S17_10</strain>
    </source>
</reference>
<evidence type="ECO:0000259" key="7">
    <source>
        <dbReference type="Pfam" id="PF04542"/>
    </source>
</evidence>
<keyword evidence="5" id="KW-0804">Transcription</keyword>
<feature type="region of interest" description="Disordered" evidence="6">
    <location>
        <begin position="296"/>
        <end position="432"/>
    </location>
</feature>
<dbReference type="NCBIfam" id="TIGR02937">
    <property type="entry name" value="sigma70-ECF"/>
    <property type="match status" value="1"/>
</dbReference>
<evidence type="ECO:0000256" key="2">
    <source>
        <dbReference type="ARBA" id="ARBA00023015"/>
    </source>
</evidence>
<feature type="domain" description="RNA polymerase sigma-70 region 2" evidence="7">
    <location>
        <begin position="2"/>
        <end position="64"/>
    </location>
</feature>
<proteinExistence type="inferred from homology"/>
<evidence type="ECO:0000256" key="6">
    <source>
        <dbReference type="SAM" id="MobiDB-lite"/>
    </source>
</evidence>
<evidence type="ECO:0000313" key="9">
    <source>
        <dbReference type="Proteomes" id="UP000612893"/>
    </source>
</evidence>
<comment type="caution">
    <text evidence="8">The sequence shown here is derived from an EMBL/GenBank/DDBJ whole genome shotgun (WGS) entry which is preliminary data.</text>
</comment>
<dbReference type="SUPFAM" id="SSF88946">
    <property type="entry name" value="Sigma2 domain of RNA polymerase sigma factors"/>
    <property type="match status" value="1"/>
</dbReference>
<keyword evidence="2" id="KW-0805">Transcription regulation</keyword>
<feature type="compositionally biased region" description="Low complexity" evidence="6">
    <location>
        <begin position="296"/>
        <end position="317"/>
    </location>
</feature>
<accession>A0A934JZ08</accession>
<evidence type="ECO:0000256" key="5">
    <source>
        <dbReference type="ARBA" id="ARBA00023163"/>
    </source>
</evidence>
<dbReference type="InterPro" id="IPR013325">
    <property type="entry name" value="RNA_pol_sigma_r2"/>
</dbReference>
<name>A0A934JZ08_9BACT</name>
<dbReference type="AlphaFoldDB" id="A0A934JZ08"/>
<dbReference type="InterPro" id="IPR013324">
    <property type="entry name" value="RNA_pol_sigma_r3/r4-like"/>
</dbReference>
<dbReference type="Proteomes" id="UP000612893">
    <property type="component" value="Unassembled WGS sequence"/>
</dbReference>
<feature type="compositionally biased region" description="Pro residues" evidence="6">
    <location>
        <begin position="394"/>
        <end position="432"/>
    </location>
</feature>
<keyword evidence="3" id="KW-0731">Sigma factor</keyword>
<gene>
    <name evidence="8" type="ORF">JF922_05480</name>
</gene>
<keyword evidence="4" id="KW-0238">DNA-binding</keyword>
<feature type="compositionally biased region" description="Low complexity" evidence="6">
    <location>
        <begin position="379"/>
        <end position="393"/>
    </location>
</feature>
<sequence>MPGIYDFLSRFVRDSSIAEDLAQLTFVRAWEARESLQDPARVRGWLYTIAHNLATNHVTRSRRTEPIHEQFDLAAPAPGPEDQATSREMAELVWAAAASLEPRQYAVLDLYVRRDLPTGEIAQALDVPAAHAAVLVNRAKEALGNAVRYLLVARRRDHCVRLAELVPEGLSSLTPEQRSSVDRHMRRCPECQGLARTLTAPAELFGGLLPLPVPSSLQRDGRDYVLVAARNQRQDEARLLGPRKPYPAAGAGTGTGRRRPSRRMVVATLAGLALIALAVGSDVVYLHRPPPDISVSRPAADLSSPSPSSSPSDSPASVTYTPPAEATPAGDGSGADSPAGGGGQGQRGSPERTPGGSRPPSRQHGTPAPGGSPQPPAAATPTARPTATLSSTPTPTPTPTATPPPTPTPTPQQPGPTRPPSPPPPPPPPPPFTVTHVALGGPGACLKTPAGYRCDFTVLVTYHNAAPGSSISGSLTGAAASTGGRREVRTRDFTAGVAPGTGTASVPVSLFFSSVPCAPGSSASAAIGQPNGAGTGAVAFGQGCTPG</sequence>
<dbReference type="PANTHER" id="PTHR43133:SF8">
    <property type="entry name" value="RNA POLYMERASE SIGMA FACTOR HI_1459-RELATED"/>
    <property type="match status" value="1"/>
</dbReference>
<feature type="region of interest" description="Disordered" evidence="6">
    <location>
        <begin position="466"/>
        <end position="487"/>
    </location>
</feature>
<feature type="compositionally biased region" description="Low complexity" evidence="6">
    <location>
        <begin position="468"/>
        <end position="483"/>
    </location>
</feature>
<protein>
    <submittedName>
        <fullName evidence="8">Sigma-70 family RNA polymerase sigma factor</fullName>
    </submittedName>
</protein>